<name>A0ABX5R240_9GAMM</name>
<gene>
    <name evidence="1" type="ORF">D5F51_14455</name>
</gene>
<evidence type="ECO:0000313" key="2">
    <source>
        <dbReference type="Proteomes" id="UP000288804"/>
    </source>
</evidence>
<organism evidence="1 2">
    <name type="scientific">Yersinia hibernica</name>
    <dbReference type="NCBI Taxonomy" id="2339259"/>
    <lineage>
        <taxon>Bacteria</taxon>
        <taxon>Pseudomonadati</taxon>
        <taxon>Pseudomonadota</taxon>
        <taxon>Gammaproteobacteria</taxon>
        <taxon>Enterobacterales</taxon>
        <taxon>Yersiniaceae</taxon>
        <taxon>Yersinia</taxon>
    </lineage>
</organism>
<evidence type="ECO:0000313" key="1">
    <source>
        <dbReference type="EMBL" id="QAX79659.1"/>
    </source>
</evidence>
<sequence length="61" mass="6852">MYNFHLINLISRLINEFRTDLSGTGGGTRSFTQAGRALQPAGEWKHGLIFLRGDFNIVDNN</sequence>
<keyword evidence="2" id="KW-1185">Reference proteome</keyword>
<dbReference type="EMBL" id="CP032487">
    <property type="protein sequence ID" value="QAX79659.1"/>
    <property type="molecule type" value="Genomic_DNA"/>
</dbReference>
<accession>A0ABX5R240</accession>
<dbReference type="Proteomes" id="UP000288804">
    <property type="component" value="Chromosome"/>
</dbReference>
<reference evidence="2" key="1">
    <citation type="submission" date="2018-09" db="EMBL/GenBank/DDBJ databases">
        <title>Yersinia hibernicus sp. nov.</title>
        <authorList>
            <person name="Nguyen S.V."/>
            <person name="Mundanda D.M."/>
            <person name="Anes J."/>
            <person name="Fanning S."/>
        </authorList>
    </citation>
    <scope>NUCLEOTIDE SEQUENCE [LARGE SCALE GENOMIC DNA]</scope>
    <source>
        <strain evidence="2">CFS1934</strain>
    </source>
</reference>
<protein>
    <submittedName>
        <fullName evidence="1">Uncharacterized protein</fullName>
    </submittedName>
</protein>
<proteinExistence type="predicted"/>